<keyword evidence="1" id="KW-0946">Virion</keyword>
<dbReference type="Proteomes" id="UP000681953">
    <property type="component" value="Segment"/>
</dbReference>
<keyword evidence="2" id="KW-1185">Reference proteome</keyword>
<dbReference type="GO" id="GO:0019028">
    <property type="term" value="C:viral capsid"/>
    <property type="evidence" value="ECO:0007669"/>
    <property type="project" value="UniProtKB-KW"/>
</dbReference>
<reference evidence="1" key="1">
    <citation type="submission" date="2020-09" db="EMBL/GenBank/DDBJ databases">
        <title>Leviviricetes taxonomy.</title>
        <authorList>
            <person name="Stockdale S.R."/>
            <person name="Callanan J."/>
            <person name="Adriaenssens E.M."/>
            <person name="Kuhn J.H."/>
            <person name="Rumnieks J."/>
            <person name="Shkoporov A."/>
            <person name="Draper L.A."/>
            <person name="Ross P."/>
            <person name="Hill C."/>
        </authorList>
    </citation>
    <scope>NUCLEOTIDE SEQUENCE</scope>
</reference>
<dbReference type="GeneID" id="80397016"/>
<evidence type="ECO:0000313" key="2">
    <source>
        <dbReference type="Proteomes" id="UP000681953"/>
    </source>
</evidence>
<protein>
    <submittedName>
        <fullName evidence="1">Coat protein</fullName>
    </submittedName>
</protein>
<sequence>MSINLSSPVTGAAITGLTSPTYTVVTDSVPGVTKSWYVAALGGTQTGVTAHSIASPFTISWKNPVSLVSPGVVDASGVLRSPIRRNRYELIVRKGGVPVSGQAARLSVVRVQFEVEAGVETHDPSQILAMLSAAFGATTQLLPGIKDTLTTGAA</sequence>
<evidence type="ECO:0000313" key="1">
    <source>
        <dbReference type="EMBL" id="DAD51213.1"/>
    </source>
</evidence>
<keyword evidence="1" id="KW-0167">Capsid protein</keyword>
<name>A0A8S5L1I6_9VIRU</name>
<dbReference type="KEGG" id="vg:80397016"/>
<organism evidence="1 2">
    <name type="scientific">ssRNA phage SRR7976326_2</name>
    <dbReference type="NCBI Taxonomy" id="2786726"/>
    <lineage>
        <taxon>Viruses</taxon>
        <taxon>Riboviria</taxon>
        <taxon>Orthornavirae</taxon>
        <taxon>Lenarviricota</taxon>
        <taxon>Leviviricetes</taxon>
        <taxon>Norzivirales</taxon>
        <taxon>Atkinsviridae</taxon>
        <taxon>Kudohovirus</taxon>
        <taxon>Kudohovirus pelocola</taxon>
    </lineage>
</organism>
<dbReference type="EMBL" id="BK013755">
    <property type="protein sequence ID" value="DAD51213.1"/>
    <property type="molecule type" value="Genomic_RNA"/>
</dbReference>
<proteinExistence type="predicted"/>
<gene>
    <name evidence="1" type="primary">SRR7976326_2_3</name>
</gene>
<dbReference type="RefSeq" id="YP_010768818.1">
    <property type="nucleotide sequence ID" value="NC_073798.1"/>
</dbReference>
<accession>A0A8S5L1I6</accession>